<dbReference type="RefSeq" id="WP_132708747.1">
    <property type="nucleotide sequence ID" value="NZ_JACIGF010000007.1"/>
</dbReference>
<evidence type="ECO:0000259" key="7">
    <source>
        <dbReference type="SMART" id="SM00905"/>
    </source>
</evidence>
<evidence type="ECO:0000256" key="2">
    <source>
        <dbReference type="ARBA" id="ARBA00005013"/>
    </source>
</evidence>
<dbReference type="UniPathway" id="UPA00077">
    <property type="reaction ID" value="UER00154"/>
</dbReference>
<dbReference type="Gene3D" id="3.30.1130.10">
    <property type="match status" value="1"/>
</dbReference>
<dbReference type="Pfam" id="PF02152">
    <property type="entry name" value="FolB"/>
    <property type="match status" value="1"/>
</dbReference>
<reference evidence="8 9" key="1">
    <citation type="submission" date="2019-03" db="EMBL/GenBank/DDBJ databases">
        <title>Genomic Encyclopedia of Type Strains, Phase IV (KMG-IV): sequencing the most valuable type-strain genomes for metagenomic binning, comparative biology and taxonomic classification.</title>
        <authorList>
            <person name="Goeker M."/>
        </authorList>
    </citation>
    <scope>NUCLEOTIDE SEQUENCE [LARGE SCALE GENOMIC DNA]</scope>
    <source>
        <strain evidence="8 9">DSM 2132</strain>
    </source>
</reference>
<dbReference type="SMART" id="SM00905">
    <property type="entry name" value="FolB"/>
    <property type="match status" value="1"/>
</dbReference>
<dbReference type="PANTHER" id="PTHR42844">
    <property type="entry name" value="DIHYDRONEOPTERIN ALDOLASE 1-RELATED"/>
    <property type="match status" value="1"/>
</dbReference>
<dbReference type="Proteomes" id="UP000295399">
    <property type="component" value="Unassembled WGS sequence"/>
</dbReference>
<evidence type="ECO:0000256" key="5">
    <source>
        <dbReference type="ARBA" id="ARBA00023239"/>
    </source>
</evidence>
<feature type="domain" description="Dihydroneopterin aldolase/epimerase" evidence="7">
    <location>
        <begin position="25"/>
        <end position="134"/>
    </location>
</feature>
<comment type="caution">
    <text evidence="8">The sequence shown here is derived from an EMBL/GenBank/DDBJ whole genome shotgun (WGS) entry which is preliminary data.</text>
</comment>
<dbReference type="GO" id="GO:0005737">
    <property type="term" value="C:cytoplasm"/>
    <property type="evidence" value="ECO:0007669"/>
    <property type="project" value="TreeGrafter"/>
</dbReference>
<dbReference type="InterPro" id="IPR006156">
    <property type="entry name" value="Dihydroneopterin_aldolase"/>
</dbReference>
<comment type="function">
    <text evidence="6">Catalyzes the conversion of 7,8-dihydroneopterin to 6-hydroxymethyl-7,8-dihydropterin.</text>
</comment>
<dbReference type="NCBIfam" id="TIGR00526">
    <property type="entry name" value="folB_dom"/>
    <property type="match status" value="1"/>
</dbReference>
<evidence type="ECO:0000256" key="3">
    <source>
        <dbReference type="ARBA" id="ARBA00005708"/>
    </source>
</evidence>
<accession>A0A4V6NQS9</accession>
<evidence type="ECO:0000256" key="6">
    <source>
        <dbReference type="RuleBase" id="RU362079"/>
    </source>
</evidence>
<protein>
    <recommendedName>
        <fullName evidence="6">7,8-dihydroneopterin aldolase</fullName>
        <ecNumber evidence="6">4.1.2.25</ecNumber>
    </recommendedName>
</protein>
<dbReference type="SUPFAM" id="SSF55620">
    <property type="entry name" value="Tetrahydrobiopterin biosynthesis enzymes-like"/>
    <property type="match status" value="1"/>
</dbReference>
<dbReference type="PANTHER" id="PTHR42844:SF1">
    <property type="entry name" value="DIHYDRONEOPTERIN ALDOLASE 1-RELATED"/>
    <property type="match status" value="1"/>
</dbReference>
<dbReference type="EC" id="4.1.2.25" evidence="6"/>
<dbReference type="GO" id="GO:0046656">
    <property type="term" value="P:folic acid biosynthetic process"/>
    <property type="evidence" value="ECO:0007669"/>
    <property type="project" value="UniProtKB-UniRule"/>
</dbReference>
<dbReference type="AlphaFoldDB" id="A0A4V6NQS9"/>
<keyword evidence="9" id="KW-1185">Reference proteome</keyword>
<dbReference type="FunCoup" id="A0A4V6NQS9">
    <property type="interactions" value="348"/>
</dbReference>
<dbReference type="EMBL" id="SLXO01000007">
    <property type="protein sequence ID" value="TCP33466.1"/>
    <property type="molecule type" value="Genomic_DNA"/>
</dbReference>
<keyword evidence="5 6" id="KW-0456">Lyase</keyword>
<name>A0A4V6NQS9_RHOSA</name>
<comment type="catalytic activity">
    <reaction evidence="1 6">
        <text>7,8-dihydroneopterin = 6-hydroxymethyl-7,8-dihydropterin + glycolaldehyde</text>
        <dbReference type="Rhea" id="RHEA:10540"/>
        <dbReference type="ChEBI" id="CHEBI:17001"/>
        <dbReference type="ChEBI" id="CHEBI:17071"/>
        <dbReference type="ChEBI" id="CHEBI:44841"/>
        <dbReference type="EC" id="4.1.2.25"/>
    </reaction>
</comment>
<organism evidence="8 9">
    <name type="scientific">Rhodothalassium salexigens DSM 2132</name>
    <dbReference type="NCBI Taxonomy" id="1188247"/>
    <lineage>
        <taxon>Bacteria</taxon>
        <taxon>Pseudomonadati</taxon>
        <taxon>Pseudomonadota</taxon>
        <taxon>Alphaproteobacteria</taxon>
        <taxon>Rhodothalassiales</taxon>
        <taxon>Rhodothalassiaceae</taxon>
        <taxon>Rhodothalassium</taxon>
    </lineage>
</organism>
<gene>
    <name evidence="8" type="ORF">EV659_10776</name>
</gene>
<comment type="pathway">
    <text evidence="2 6">Cofactor biosynthesis; tetrahydrofolate biosynthesis; 2-amino-4-hydroxy-6-hydroxymethyl-7,8-dihydropteridine diphosphate from 7,8-dihydroneopterin triphosphate: step 3/4.</text>
</comment>
<evidence type="ECO:0000256" key="1">
    <source>
        <dbReference type="ARBA" id="ARBA00001353"/>
    </source>
</evidence>
<comment type="similarity">
    <text evidence="3 6">Belongs to the DHNA family.</text>
</comment>
<dbReference type="InParanoid" id="A0A4V6NQS9"/>
<dbReference type="InterPro" id="IPR043133">
    <property type="entry name" value="GTP-CH-I_C/QueF"/>
</dbReference>
<evidence type="ECO:0000313" key="8">
    <source>
        <dbReference type="EMBL" id="TCP33466.1"/>
    </source>
</evidence>
<sequence length="141" mass="15730">MPDRYRTPKVTPLHYADAARGVRHVFVRDFRTDASIGVFAHEQNNPQPISISVDLSVEETDDPGDRLENVVCYNKVVEGIRTILAAGHINLVETLADRIAQLCLADHRVQTARVRIEKLQVVEDAAGVGVEIERHKSPVKN</sequence>
<dbReference type="GO" id="GO:0046654">
    <property type="term" value="P:tetrahydrofolate biosynthetic process"/>
    <property type="evidence" value="ECO:0007669"/>
    <property type="project" value="UniProtKB-UniRule"/>
</dbReference>
<dbReference type="OrthoDB" id="7580479at2"/>
<keyword evidence="4 6" id="KW-0289">Folate biosynthesis</keyword>
<evidence type="ECO:0000313" key="9">
    <source>
        <dbReference type="Proteomes" id="UP000295399"/>
    </source>
</evidence>
<dbReference type="GO" id="GO:0004150">
    <property type="term" value="F:dihydroneopterin aldolase activity"/>
    <property type="evidence" value="ECO:0007669"/>
    <property type="project" value="UniProtKB-UniRule"/>
</dbReference>
<proteinExistence type="inferred from homology"/>
<dbReference type="InterPro" id="IPR006157">
    <property type="entry name" value="FolB_dom"/>
</dbReference>
<evidence type="ECO:0000256" key="4">
    <source>
        <dbReference type="ARBA" id="ARBA00022909"/>
    </source>
</evidence>
<dbReference type="NCBIfam" id="TIGR00525">
    <property type="entry name" value="folB"/>
    <property type="match status" value="1"/>
</dbReference>